<accession>A0A2N0H381</accession>
<evidence type="ECO:0000313" key="2">
    <source>
        <dbReference type="Proteomes" id="UP000232587"/>
    </source>
</evidence>
<comment type="caution">
    <text evidence="1">The sequence shown here is derived from an EMBL/GenBank/DDBJ whole genome shotgun (WGS) entry which is preliminary data.</text>
</comment>
<name>A0A2N0H381_9SPHN</name>
<gene>
    <name evidence="1" type="ORF">B0I00_3190</name>
</gene>
<proteinExistence type="predicted"/>
<dbReference type="AlphaFoldDB" id="A0A2N0H381"/>
<dbReference type="InterPro" id="IPR021074">
    <property type="entry name" value="Formate_DH_dsu"/>
</dbReference>
<reference evidence="1 2" key="1">
    <citation type="submission" date="2017-11" db="EMBL/GenBank/DDBJ databases">
        <title>Genomic Encyclopedia of Type Strains, Phase III (KMG-III): the genomes of soil and plant-associated and newly described type strains.</title>
        <authorList>
            <person name="Whitman W."/>
        </authorList>
    </citation>
    <scope>NUCLEOTIDE SEQUENCE [LARGE SCALE GENOMIC DNA]</scope>
    <source>
        <strain evidence="1 2">CGMCC 1.12274</strain>
    </source>
</reference>
<evidence type="ECO:0000313" key="1">
    <source>
        <dbReference type="EMBL" id="PKB13391.1"/>
    </source>
</evidence>
<dbReference type="Pfam" id="PF11390">
    <property type="entry name" value="FdsD"/>
    <property type="match status" value="1"/>
</dbReference>
<keyword evidence="2" id="KW-1185">Reference proteome</keyword>
<sequence length="91" mass="9977">MDETKLVRMANDIARNFAAQRHEDAVAAVADHITMFWEPRMKAGLYAADRKALLPLAAEAVALLERGAKVPSQTRATRFNAADESHRSDGA</sequence>
<protein>
    <submittedName>
        <fullName evidence="1">Formate dehydrogenase subunit delta</fullName>
    </submittedName>
</protein>
<dbReference type="RefSeq" id="WP_232730310.1">
    <property type="nucleotide sequence ID" value="NZ_PHUF01000007.1"/>
</dbReference>
<organism evidence="1 2">
    <name type="scientific">Novosphingobium kunmingense</name>
    <dbReference type="NCBI Taxonomy" id="1211806"/>
    <lineage>
        <taxon>Bacteria</taxon>
        <taxon>Pseudomonadati</taxon>
        <taxon>Pseudomonadota</taxon>
        <taxon>Alphaproteobacteria</taxon>
        <taxon>Sphingomonadales</taxon>
        <taxon>Sphingomonadaceae</taxon>
        <taxon>Novosphingobium</taxon>
    </lineage>
</organism>
<dbReference type="EMBL" id="PHUF01000007">
    <property type="protein sequence ID" value="PKB13391.1"/>
    <property type="molecule type" value="Genomic_DNA"/>
</dbReference>
<dbReference type="Proteomes" id="UP000232587">
    <property type="component" value="Unassembled WGS sequence"/>
</dbReference>